<dbReference type="AlphaFoldDB" id="A0A5B7FDY5"/>
<protein>
    <submittedName>
        <fullName evidence="1">Uncharacterized protein</fullName>
    </submittedName>
</protein>
<organism evidence="1 2">
    <name type="scientific">Portunus trituberculatus</name>
    <name type="common">Swimming crab</name>
    <name type="synonym">Neptunus trituberculatus</name>
    <dbReference type="NCBI Taxonomy" id="210409"/>
    <lineage>
        <taxon>Eukaryota</taxon>
        <taxon>Metazoa</taxon>
        <taxon>Ecdysozoa</taxon>
        <taxon>Arthropoda</taxon>
        <taxon>Crustacea</taxon>
        <taxon>Multicrustacea</taxon>
        <taxon>Malacostraca</taxon>
        <taxon>Eumalacostraca</taxon>
        <taxon>Eucarida</taxon>
        <taxon>Decapoda</taxon>
        <taxon>Pleocyemata</taxon>
        <taxon>Brachyura</taxon>
        <taxon>Eubrachyura</taxon>
        <taxon>Portunoidea</taxon>
        <taxon>Portunidae</taxon>
        <taxon>Portuninae</taxon>
        <taxon>Portunus</taxon>
    </lineage>
</organism>
<dbReference type="Proteomes" id="UP000324222">
    <property type="component" value="Unassembled WGS sequence"/>
</dbReference>
<gene>
    <name evidence="1" type="ORF">E2C01_039119</name>
</gene>
<comment type="caution">
    <text evidence="1">The sequence shown here is derived from an EMBL/GenBank/DDBJ whole genome shotgun (WGS) entry which is preliminary data.</text>
</comment>
<accession>A0A5B7FDY5</accession>
<proteinExistence type="predicted"/>
<dbReference type="OrthoDB" id="10578742at2759"/>
<name>A0A5B7FDY5_PORTR</name>
<dbReference type="EMBL" id="VSRR010006723">
    <property type="protein sequence ID" value="MPC45421.1"/>
    <property type="molecule type" value="Genomic_DNA"/>
</dbReference>
<evidence type="ECO:0000313" key="1">
    <source>
        <dbReference type="EMBL" id="MPC45421.1"/>
    </source>
</evidence>
<sequence>MYPDFLPFSSSAGDYTTNQNNNNLLVRSCLPAHCEVNYHPETRGDVLPWSEITVPLVTCHLPPATRVFELQSLEGEDMLCLKFTHIKLSPPDNCPTSRSPLKNVSDVFMKTDEDEEFPHLAGATGSAGKRVLLPSPSRPGPGKVPRTAITDCQPSQDPYMKASFLLRSTTGARIFSNPSKVSHVLHNSSFVKYILEGETHALGNSAFLIIAVWEHNIPKVPELEKPSFHLGD</sequence>
<reference evidence="1 2" key="1">
    <citation type="submission" date="2019-05" db="EMBL/GenBank/DDBJ databases">
        <title>Another draft genome of Portunus trituberculatus and its Hox gene families provides insights of decapod evolution.</title>
        <authorList>
            <person name="Jeong J.-H."/>
            <person name="Song I."/>
            <person name="Kim S."/>
            <person name="Choi T."/>
            <person name="Kim D."/>
            <person name="Ryu S."/>
            <person name="Kim W."/>
        </authorList>
    </citation>
    <scope>NUCLEOTIDE SEQUENCE [LARGE SCALE GENOMIC DNA]</scope>
    <source>
        <tissue evidence="1">Muscle</tissue>
    </source>
</reference>
<keyword evidence="2" id="KW-1185">Reference proteome</keyword>
<evidence type="ECO:0000313" key="2">
    <source>
        <dbReference type="Proteomes" id="UP000324222"/>
    </source>
</evidence>